<reference evidence="2 3" key="1">
    <citation type="submission" date="2010-08" db="EMBL/GenBank/DDBJ databases">
        <authorList>
            <person name="Weinstock G."/>
            <person name="Sodergren E."/>
            <person name="Clifton S."/>
            <person name="Fulton L."/>
            <person name="Fulton B."/>
            <person name="Courtney L."/>
            <person name="Fronick C."/>
            <person name="Harrison M."/>
            <person name="Strong C."/>
            <person name="Farmer C."/>
            <person name="Delahaunty K."/>
            <person name="Markovic C."/>
            <person name="Hall O."/>
            <person name="Minx P."/>
            <person name="Tomlinson C."/>
            <person name="Mitreva M."/>
            <person name="Hou S."/>
            <person name="Chen J."/>
            <person name="Wollam A."/>
            <person name="Pepin K.H."/>
            <person name="Johnson M."/>
            <person name="Bhonagiri V."/>
            <person name="Zhang X."/>
            <person name="Suruliraj S."/>
            <person name="Warren W."/>
            <person name="Chinwalla A."/>
            <person name="Mardis E.R."/>
            <person name="Wilson R.K."/>
        </authorList>
    </citation>
    <scope>NUCLEOTIDE SEQUENCE [LARGE SCALE GENOMIC DNA]</scope>
    <source>
        <strain evidence="2 3">F0359</strain>
    </source>
</reference>
<protein>
    <recommendedName>
        <fullName evidence="4">TPM domain-containing protein</fullName>
    </recommendedName>
</protein>
<feature type="signal peptide" evidence="1">
    <location>
        <begin position="1"/>
        <end position="23"/>
    </location>
</feature>
<gene>
    <name evidence="2" type="ORF">HMPREF9429_00096</name>
</gene>
<evidence type="ECO:0000256" key="1">
    <source>
        <dbReference type="SAM" id="SignalP"/>
    </source>
</evidence>
<feature type="chain" id="PRO_5003166775" description="TPM domain-containing protein" evidence="1">
    <location>
        <begin position="24"/>
        <end position="246"/>
    </location>
</feature>
<proteinExistence type="predicted"/>
<name>E2Z9J2_9FIRM</name>
<dbReference type="STRING" id="706434.HMPREF9429_00096"/>
<evidence type="ECO:0000313" key="2">
    <source>
        <dbReference type="EMBL" id="EFQ05018.1"/>
    </source>
</evidence>
<accession>E2Z9J2</accession>
<evidence type="ECO:0008006" key="4">
    <source>
        <dbReference type="Google" id="ProtNLM"/>
    </source>
</evidence>
<dbReference type="EMBL" id="AECS01000003">
    <property type="protein sequence ID" value="EFQ05018.1"/>
    <property type="molecule type" value="Genomic_DNA"/>
</dbReference>
<dbReference type="Proteomes" id="UP000003195">
    <property type="component" value="Unassembled WGS sequence"/>
</dbReference>
<keyword evidence="3" id="KW-1185">Reference proteome</keyword>
<sequence length="246" mass="27190">MMNKKITVLATLIFVFSLMSVGATESVTDTAVIPVTATVKEKNDSYYLTKGRKFEDLTAFISSIDVKERKHTYFLVDKDMMNGYFYRITEYDKQSSELIREYAVARDKSNVWILHTGEKAVLIYGNVQSLLKRTRIDLYPAVLGVNDTGTFYVNLPAFIPYTLTGETINTAIAKIGEKNAVKAVSEGRTKALLTIRIGKEERQFEKTVTVSSRAYTGTGNGRIGIGIGIGIGGHSRSGIGIGFGDW</sequence>
<dbReference type="AlphaFoldDB" id="E2Z9J2"/>
<organism evidence="2 3">
    <name type="scientific">Megasphaera micronuciformis F0359</name>
    <dbReference type="NCBI Taxonomy" id="706434"/>
    <lineage>
        <taxon>Bacteria</taxon>
        <taxon>Bacillati</taxon>
        <taxon>Bacillota</taxon>
        <taxon>Negativicutes</taxon>
        <taxon>Veillonellales</taxon>
        <taxon>Veillonellaceae</taxon>
        <taxon>Megasphaera</taxon>
    </lineage>
</organism>
<dbReference type="eggNOG" id="ENOG5033WZV">
    <property type="taxonomic scope" value="Bacteria"/>
</dbReference>
<dbReference type="HOGENOM" id="CLU_1128024_0_0_9"/>
<keyword evidence="1" id="KW-0732">Signal</keyword>
<dbReference type="RefSeq" id="WP_006940803.1">
    <property type="nucleotide sequence ID" value="NZ_GL538177.1"/>
</dbReference>
<comment type="caution">
    <text evidence="2">The sequence shown here is derived from an EMBL/GenBank/DDBJ whole genome shotgun (WGS) entry which is preliminary data.</text>
</comment>
<evidence type="ECO:0000313" key="3">
    <source>
        <dbReference type="Proteomes" id="UP000003195"/>
    </source>
</evidence>